<dbReference type="PANTHER" id="PTHR35936">
    <property type="entry name" value="MEMBRANE-BOUND LYTIC MUREIN TRANSGLYCOSYLASE F"/>
    <property type="match status" value="1"/>
</dbReference>
<feature type="domain" description="Solute-binding protein family 3/N-terminal" evidence="6">
    <location>
        <begin position="54"/>
        <end position="274"/>
    </location>
</feature>
<evidence type="ECO:0000256" key="2">
    <source>
        <dbReference type="ARBA" id="ARBA00010333"/>
    </source>
</evidence>
<dbReference type="CDD" id="cd01072">
    <property type="entry name" value="PBP2_SMa0082_like"/>
    <property type="match status" value="1"/>
</dbReference>
<name>A0ABN9IF62_9RALS</name>
<proteinExistence type="inferred from homology"/>
<dbReference type="PROSITE" id="PS51318">
    <property type="entry name" value="TAT"/>
    <property type="match status" value="1"/>
</dbReference>
<dbReference type="InterPro" id="IPR018313">
    <property type="entry name" value="SBP_3_CS"/>
</dbReference>
<accession>A0ABN9IF62</accession>
<sequence length="279" mass="29889">MTRITVSPTARQTLRHTSRRVFLHAVMAASAVVALLPGRPAHADALANIQKAGVIRVAIPNDFPPFGSLGPDLKLQGYDIDMANLVAKELGVKAELVPVTSTNRIPFLTTGKVDVVISSLGKNAERAKVIDFTQAYAPFPKSVYGPKDVSIKAPADLAGKTIGVTRGSTEDLALSAVAPASATIKRYEDNNATAQSYLIGQVQLVTVGNIVANAVNERTKLRQLDLKFPVEDTPCYVGVAKGEPALLDKVNTVITKLKTDGRLNDLSQRWIKMPLPAKM</sequence>
<evidence type="ECO:0000256" key="1">
    <source>
        <dbReference type="ARBA" id="ARBA00004196"/>
    </source>
</evidence>
<dbReference type="RefSeq" id="WP_316664190.1">
    <property type="nucleotide sequence ID" value="NZ_CATZBU010000001.1"/>
</dbReference>
<evidence type="ECO:0000313" key="8">
    <source>
        <dbReference type="EMBL" id="CAJ0780815.1"/>
    </source>
</evidence>
<dbReference type="PROSITE" id="PS01039">
    <property type="entry name" value="SBP_BACTERIAL_3"/>
    <property type="match status" value="1"/>
</dbReference>
<protein>
    <submittedName>
        <fullName evidence="8">ABC transporter glutamine-binding protein GlnH</fullName>
    </submittedName>
</protein>
<keyword evidence="9" id="KW-1185">Reference proteome</keyword>
<dbReference type="InterPro" id="IPR001320">
    <property type="entry name" value="Iontro_rcpt_C"/>
</dbReference>
<reference evidence="8 9" key="1">
    <citation type="submission" date="2023-07" db="EMBL/GenBank/DDBJ databases">
        <authorList>
            <person name="Peeters C."/>
        </authorList>
    </citation>
    <scope>NUCLEOTIDE SEQUENCE [LARGE SCALE GENOMIC DNA]</scope>
    <source>
        <strain evidence="8 9">LMG 19083</strain>
    </source>
</reference>
<feature type="signal peptide" evidence="5">
    <location>
        <begin position="1"/>
        <end position="43"/>
    </location>
</feature>
<keyword evidence="3 5" id="KW-0732">Signal</keyword>
<feature type="domain" description="Ionotropic glutamate receptor C-terminal" evidence="7">
    <location>
        <begin position="54"/>
        <end position="273"/>
    </location>
</feature>
<organism evidence="8 9">
    <name type="scientific">Ralstonia psammae</name>
    <dbReference type="NCBI Taxonomy" id="3058598"/>
    <lineage>
        <taxon>Bacteria</taxon>
        <taxon>Pseudomonadati</taxon>
        <taxon>Pseudomonadota</taxon>
        <taxon>Betaproteobacteria</taxon>
        <taxon>Burkholderiales</taxon>
        <taxon>Burkholderiaceae</taxon>
        <taxon>Ralstonia</taxon>
    </lineage>
</organism>
<feature type="chain" id="PRO_5046491337" evidence="5">
    <location>
        <begin position="44"/>
        <end position="279"/>
    </location>
</feature>
<evidence type="ECO:0000256" key="3">
    <source>
        <dbReference type="ARBA" id="ARBA00022729"/>
    </source>
</evidence>
<dbReference type="Gene3D" id="3.40.190.10">
    <property type="entry name" value="Periplasmic binding protein-like II"/>
    <property type="match status" value="2"/>
</dbReference>
<comment type="similarity">
    <text evidence="2 4">Belongs to the bacterial solute-binding protein 3 family.</text>
</comment>
<dbReference type="Proteomes" id="UP001189813">
    <property type="component" value="Unassembled WGS sequence"/>
</dbReference>
<evidence type="ECO:0000256" key="4">
    <source>
        <dbReference type="RuleBase" id="RU003744"/>
    </source>
</evidence>
<dbReference type="SMART" id="SM00079">
    <property type="entry name" value="PBPe"/>
    <property type="match status" value="1"/>
</dbReference>
<dbReference type="EMBL" id="CATZBU010000001">
    <property type="protein sequence ID" value="CAJ0780815.1"/>
    <property type="molecule type" value="Genomic_DNA"/>
</dbReference>
<comment type="caution">
    <text evidence="8">The sequence shown here is derived from an EMBL/GenBank/DDBJ whole genome shotgun (WGS) entry which is preliminary data.</text>
</comment>
<evidence type="ECO:0000259" key="7">
    <source>
        <dbReference type="SMART" id="SM00079"/>
    </source>
</evidence>
<evidence type="ECO:0000313" key="9">
    <source>
        <dbReference type="Proteomes" id="UP001189813"/>
    </source>
</evidence>
<dbReference type="InterPro" id="IPR006311">
    <property type="entry name" value="TAT_signal"/>
</dbReference>
<evidence type="ECO:0000256" key="5">
    <source>
        <dbReference type="SAM" id="SignalP"/>
    </source>
</evidence>
<dbReference type="InterPro" id="IPR001638">
    <property type="entry name" value="Solute-binding_3/MltF_N"/>
</dbReference>
<dbReference type="Pfam" id="PF00497">
    <property type="entry name" value="SBP_bac_3"/>
    <property type="match status" value="1"/>
</dbReference>
<dbReference type="SMART" id="SM00062">
    <property type="entry name" value="PBPb"/>
    <property type="match status" value="1"/>
</dbReference>
<comment type="subcellular location">
    <subcellularLocation>
        <location evidence="1">Cell envelope</location>
    </subcellularLocation>
</comment>
<dbReference type="SUPFAM" id="SSF53850">
    <property type="entry name" value="Periplasmic binding protein-like II"/>
    <property type="match status" value="1"/>
</dbReference>
<evidence type="ECO:0000259" key="6">
    <source>
        <dbReference type="SMART" id="SM00062"/>
    </source>
</evidence>
<dbReference type="PANTHER" id="PTHR35936:SF37">
    <property type="entry name" value="AMINO ACID ABC TRANSPORTER SUBSTRATE-BINDING PROTEIN"/>
    <property type="match status" value="1"/>
</dbReference>
<gene>
    <name evidence="8" type="primary">glnH_1</name>
    <name evidence="8" type="ORF">LMG19083_00709</name>
</gene>